<dbReference type="InterPro" id="IPR001680">
    <property type="entry name" value="WD40_rpt"/>
</dbReference>
<dbReference type="InterPro" id="IPR049052">
    <property type="entry name" value="nSTAND1"/>
</dbReference>
<dbReference type="Pfam" id="PF00400">
    <property type="entry name" value="WD40"/>
    <property type="match status" value="9"/>
</dbReference>
<feature type="repeat" description="WD" evidence="3">
    <location>
        <begin position="734"/>
        <end position="774"/>
    </location>
</feature>
<dbReference type="Pfam" id="PF20703">
    <property type="entry name" value="nSTAND1"/>
    <property type="match status" value="1"/>
</dbReference>
<dbReference type="Proteomes" id="UP000321484">
    <property type="component" value="Unassembled WGS sequence"/>
</dbReference>
<dbReference type="SMART" id="SM00530">
    <property type="entry name" value="HTH_XRE"/>
    <property type="match status" value="1"/>
</dbReference>
<dbReference type="CDD" id="cd00200">
    <property type="entry name" value="WD40"/>
    <property type="match status" value="2"/>
</dbReference>
<dbReference type="InterPro" id="IPR019775">
    <property type="entry name" value="WD40_repeat_CS"/>
</dbReference>
<dbReference type="CDD" id="cd00009">
    <property type="entry name" value="AAA"/>
    <property type="match status" value="1"/>
</dbReference>
<dbReference type="SUPFAM" id="SSF101908">
    <property type="entry name" value="Putative isomerase YbhE"/>
    <property type="match status" value="1"/>
</dbReference>
<keyword evidence="7" id="KW-1185">Reference proteome</keyword>
<keyword evidence="4" id="KW-1133">Transmembrane helix</keyword>
<dbReference type="SUPFAM" id="SSF50978">
    <property type="entry name" value="WD40 repeat-like"/>
    <property type="match status" value="1"/>
</dbReference>
<keyword evidence="4" id="KW-0812">Transmembrane</keyword>
<name>A0A511YZV3_9CELL</name>
<feature type="domain" description="HTH cro/C1-type" evidence="5">
    <location>
        <begin position="24"/>
        <end position="81"/>
    </location>
</feature>
<dbReference type="Gene3D" id="3.40.50.300">
    <property type="entry name" value="P-loop containing nucleotide triphosphate hydrolases"/>
    <property type="match status" value="1"/>
</dbReference>
<dbReference type="PROSITE" id="PS00678">
    <property type="entry name" value="WD_REPEATS_1"/>
    <property type="match status" value="6"/>
</dbReference>
<feature type="repeat" description="WD" evidence="3">
    <location>
        <begin position="696"/>
        <end position="722"/>
    </location>
</feature>
<dbReference type="EMBL" id="BJYK01000009">
    <property type="protein sequence ID" value="GEN80751.1"/>
    <property type="molecule type" value="Genomic_DNA"/>
</dbReference>
<dbReference type="InterPro" id="IPR001387">
    <property type="entry name" value="Cro/C1-type_HTH"/>
</dbReference>
<proteinExistence type="predicted"/>
<dbReference type="PROSITE" id="PS50294">
    <property type="entry name" value="WD_REPEATS_REGION"/>
    <property type="match status" value="5"/>
</dbReference>
<evidence type="ECO:0000313" key="6">
    <source>
        <dbReference type="EMBL" id="GEN80751.1"/>
    </source>
</evidence>
<accession>A0A511YZV3</accession>
<keyword evidence="4" id="KW-0472">Membrane</keyword>
<dbReference type="Gene3D" id="1.10.260.40">
    <property type="entry name" value="lambda repressor-like DNA-binding domains"/>
    <property type="match status" value="1"/>
</dbReference>
<reference evidence="6 7" key="1">
    <citation type="submission" date="2019-07" db="EMBL/GenBank/DDBJ databases">
        <title>Whole genome shotgun sequence of Actinotalea fermentans NBRC 105374.</title>
        <authorList>
            <person name="Hosoyama A."/>
            <person name="Uohara A."/>
            <person name="Ohji S."/>
            <person name="Ichikawa N."/>
        </authorList>
    </citation>
    <scope>NUCLEOTIDE SEQUENCE [LARGE SCALE GENOMIC DNA]</scope>
    <source>
        <strain evidence="6 7">NBRC 105374</strain>
    </source>
</reference>
<dbReference type="Pfam" id="PF13560">
    <property type="entry name" value="HTH_31"/>
    <property type="match status" value="1"/>
</dbReference>
<dbReference type="Gene3D" id="2.130.10.10">
    <property type="entry name" value="YVTN repeat-like/Quinoprotein amine dehydrogenase"/>
    <property type="match status" value="4"/>
</dbReference>
<dbReference type="SMART" id="SM00320">
    <property type="entry name" value="WD40"/>
    <property type="match status" value="13"/>
</dbReference>
<dbReference type="OrthoDB" id="134501at2"/>
<evidence type="ECO:0000256" key="2">
    <source>
        <dbReference type="ARBA" id="ARBA00022737"/>
    </source>
</evidence>
<organism evidence="6 7">
    <name type="scientific">Actinotalea fermentans</name>
    <dbReference type="NCBI Taxonomy" id="43671"/>
    <lineage>
        <taxon>Bacteria</taxon>
        <taxon>Bacillati</taxon>
        <taxon>Actinomycetota</taxon>
        <taxon>Actinomycetes</taxon>
        <taxon>Micrococcales</taxon>
        <taxon>Cellulomonadaceae</taxon>
        <taxon>Actinotalea</taxon>
    </lineage>
</organism>
<protein>
    <recommendedName>
        <fullName evidence="5">HTH cro/C1-type domain-containing protein</fullName>
    </recommendedName>
</protein>
<dbReference type="PROSITE" id="PS50943">
    <property type="entry name" value="HTH_CROC1"/>
    <property type="match status" value="1"/>
</dbReference>
<feature type="repeat" description="WD" evidence="3">
    <location>
        <begin position="1082"/>
        <end position="1115"/>
    </location>
</feature>
<feature type="repeat" description="WD" evidence="3">
    <location>
        <begin position="864"/>
        <end position="896"/>
    </location>
</feature>
<feature type="repeat" description="WD" evidence="3">
    <location>
        <begin position="823"/>
        <end position="864"/>
    </location>
</feature>
<dbReference type="InterPro" id="IPR036322">
    <property type="entry name" value="WD40_repeat_dom_sf"/>
</dbReference>
<evidence type="ECO:0000259" key="5">
    <source>
        <dbReference type="PROSITE" id="PS50943"/>
    </source>
</evidence>
<dbReference type="GO" id="GO:0003677">
    <property type="term" value="F:DNA binding"/>
    <property type="evidence" value="ECO:0007669"/>
    <property type="project" value="InterPro"/>
</dbReference>
<feature type="transmembrane region" description="Helical" evidence="4">
    <location>
        <begin position="514"/>
        <end position="536"/>
    </location>
</feature>
<keyword evidence="2" id="KW-0677">Repeat</keyword>
<feature type="repeat" description="WD" evidence="3">
    <location>
        <begin position="991"/>
        <end position="1027"/>
    </location>
</feature>
<dbReference type="SUPFAM" id="SSF47413">
    <property type="entry name" value="lambda repressor-like DNA-binding domains"/>
    <property type="match status" value="1"/>
</dbReference>
<keyword evidence="1 3" id="KW-0853">WD repeat</keyword>
<feature type="repeat" description="WD" evidence="3">
    <location>
        <begin position="1173"/>
        <end position="1214"/>
    </location>
</feature>
<dbReference type="RefSeq" id="WP_146819768.1">
    <property type="nucleotide sequence ID" value="NZ_BJYK01000009.1"/>
</dbReference>
<gene>
    <name evidence="6" type="ORF">AFE02nite_24850</name>
</gene>
<evidence type="ECO:0000313" key="7">
    <source>
        <dbReference type="Proteomes" id="UP000321484"/>
    </source>
</evidence>
<dbReference type="InterPro" id="IPR015943">
    <property type="entry name" value="WD40/YVTN_repeat-like_dom_sf"/>
</dbReference>
<dbReference type="SUPFAM" id="SSF52540">
    <property type="entry name" value="P-loop containing nucleoside triphosphate hydrolases"/>
    <property type="match status" value="1"/>
</dbReference>
<feature type="repeat" description="WD" evidence="3">
    <location>
        <begin position="1140"/>
        <end position="1169"/>
    </location>
</feature>
<evidence type="ECO:0000256" key="1">
    <source>
        <dbReference type="ARBA" id="ARBA00022574"/>
    </source>
</evidence>
<comment type="caution">
    <text evidence="6">The sequence shown here is derived from an EMBL/GenBank/DDBJ whole genome shotgun (WGS) entry which is preliminary data.</text>
</comment>
<dbReference type="InterPro" id="IPR027417">
    <property type="entry name" value="P-loop_NTPase"/>
</dbReference>
<feature type="repeat" description="WD" evidence="3">
    <location>
        <begin position="778"/>
        <end position="811"/>
    </location>
</feature>
<dbReference type="PANTHER" id="PTHR22847">
    <property type="entry name" value="WD40 REPEAT PROTEIN"/>
    <property type="match status" value="1"/>
</dbReference>
<evidence type="ECO:0000256" key="3">
    <source>
        <dbReference type="PROSITE-ProRule" id="PRU00221"/>
    </source>
</evidence>
<dbReference type="CDD" id="cd00093">
    <property type="entry name" value="HTH_XRE"/>
    <property type="match status" value="1"/>
</dbReference>
<sequence length="1244" mass="128214">MAADRPDPIDPHHLRTREELAAALTALRQARGLTVREVARESGLPIATVGGYFSGRHLPPLATLPQFVRLLTVLGVDDDALGTWTDVVNRMRRAPGPRPGDAPVPYRGLVTYQAEDADYFFGREELTANLLARVTGAPTTPIVVVGPSGSGKSSLLRAGLAARLTAKGRRVVVVTPGPDPLGALGDAGALAPGDVLLVDQLEELFTGGHERAEVDTLVARLTTLHDAGTCVVVGLRADFFDRALETPGLATWLTANQVPVGPLSAEALRRVVVEPARVAGIEVDEALVEVLLAEATGRSGSNGTALDAGALPLLSHALYAAWLASSGRRLTLAHLKEVGGFAGAIAQTAEQLHDALGPAERVVERATLLRLVHVHESATVTRRAVPAEDLSASEVRGVVEAYTRARLLTSDRGNVQLAHEALLVAWPRLAGWVEESRDGLRIRSRLGTAARTWHESGRDPDLLYRGSALEQAMSWVTGPAAPAGLSAAESAFLDESTAAATRAARARRRSARRLRLLAAGLAVLAAATGGLTLAAISQARAIADERDLAVSRQLAVTAQSLAATDTALAGQVAVGSLAAADTVEARSAILSASGRGGIARLPLVDGIVNALAVSPDGGLVAAATDASTLALASTADRLTTGVSLTVPDTALYGAAFSADGTLLAAAGDAGSLHLWATHDGAPAALGVTGEPVGATLYDVAFSPDGAVAAAAASDGLVHLWSVGDDGAEPAGSAQLSETGPAQTVAFGPDGTLVAGGADGLVRFWDVTDAEAPAPLAELVAGGGRITSLDLSADGRTLVVGSTDTFAYVWDVTDPAAPVAGPRLEGAASWVNDVDVDPAGAVVAGASSDKQLWLWDAATGVVRQALAHPTTLLAGVWSPQGDQLYSAGADGTLRAWDAATSVLTGFGSIPGQGVFEGTLLYTASADGLRVWDAADPDRIAPLGQAGAPESATQLDGALDVSSTGLAVAGDTNGSLHVWDVRSPSRPRYVRSVQPHSAWVDAIAFTADGSAMAASSDDGSITLWDTSDGVRDEPTARLGDLGGYVYTVSFSPDGQTLVASVLSGKVLLIDVRDLAEPVVVGSPETGPSGYVYSASMSPDGRTVAASGNDKSIWLWDVTDPARPTPLGAPLLWADGYATNVWFSPDGTLLAGAMTDGTVRLWDVTDREHPLRWASLAGVAGTVYGLDFSPDGRHVSAAGGDRTVRVWETRPDEARDELCEDARRGTPITAEEWERVAGDVAMPDVCS</sequence>
<evidence type="ECO:0000256" key="4">
    <source>
        <dbReference type="SAM" id="Phobius"/>
    </source>
</evidence>
<dbReference type="PROSITE" id="PS50082">
    <property type="entry name" value="WD_REPEATS_2"/>
    <property type="match status" value="9"/>
</dbReference>
<dbReference type="InterPro" id="IPR010982">
    <property type="entry name" value="Lambda_DNA-bd_dom_sf"/>
</dbReference>
<dbReference type="AlphaFoldDB" id="A0A511YZV3"/>
<dbReference type="PANTHER" id="PTHR22847:SF637">
    <property type="entry name" value="WD REPEAT DOMAIN 5B"/>
    <property type="match status" value="1"/>
</dbReference>